<dbReference type="InterPro" id="IPR051607">
    <property type="entry name" value="Metallo-dep_hydrolases"/>
</dbReference>
<evidence type="ECO:0000256" key="2">
    <source>
        <dbReference type="ARBA" id="ARBA00022723"/>
    </source>
</evidence>
<accession>A0ABX2H7H8</accession>
<reference evidence="6 7" key="1">
    <citation type="journal article" date="2020" name="Cell Host Microbe">
        <title>Functional and Genomic Variation between Human-Derived Isolates of Lachnospiraceae Reveals Inter- and Intra-Species Diversity.</title>
        <authorList>
            <person name="Sorbara M.T."/>
            <person name="Littmann E.R."/>
            <person name="Fontana E."/>
            <person name="Moody T.U."/>
            <person name="Kohout C.E."/>
            <person name="Gjonbalaj M."/>
            <person name="Eaton V."/>
            <person name="Seok R."/>
            <person name="Leiner I.M."/>
            <person name="Pamer E.G."/>
        </authorList>
    </citation>
    <scope>NUCLEOTIDE SEQUENCE [LARGE SCALE GENOMIC DNA]</scope>
    <source>
        <strain evidence="6 7">MSK.17.74</strain>
    </source>
</reference>
<dbReference type="InterPro" id="IPR011059">
    <property type="entry name" value="Metal-dep_hydrolase_composite"/>
</dbReference>
<evidence type="ECO:0000259" key="5">
    <source>
        <dbReference type="Pfam" id="PF01979"/>
    </source>
</evidence>
<dbReference type="Gene3D" id="3.20.20.140">
    <property type="entry name" value="Metal-dependent hydrolases"/>
    <property type="match status" value="1"/>
</dbReference>
<keyword evidence="4" id="KW-0862">Zinc</keyword>
<evidence type="ECO:0000313" key="6">
    <source>
        <dbReference type="EMBL" id="NSG85301.1"/>
    </source>
</evidence>
<comment type="cofactor">
    <cofactor evidence="1">
        <name>Zn(2+)</name>
        <dbReference type="ChEBI" id="CHEBI:29105"/>
    </cofactor>
</comment>
<comment type="caution">
    <text evidence="6">The sequence shown here is derived from an EMBL/GenBank/DDBJ whole genome shotgun (WGS) entry which is preliminary data.</text>
</comment>
<evidence type="ECO:0000313" key="7">
    <source>
        <dbReference type="Proteomes" id="UP001644719"/>
    </source>
</evidence>
<proteinExistence type="predicted"/>
<feature type="domain" description="Amidohydrolase-related" evidence="5">
    <location>
        <begin position="60"/>
        <end position="457"/>
    </location>
</feature>
<dbReference type="PANTHER" id="PTHR11271">
    <property type="entry name" value="GUANINE DEAMINASE"/>
    <property type="match status" value="1"/>
</dbReference>
<name>A0ABX2H7H8_9FIRM</name>
<sequence>MKKDLFALKGTICYSKNQKELIFAENSYAVCENGLCAGVFSQLPEEYKDIPVKDMGDRLIIPGFTDLHLHAPQYAYRGTGMDLELLDWLNTITFPQEAKYADLSYAKKAYSIFVDDLKHSFTTRACIFATLHRPATELLMDMLEESGLATMVGKVNMDRNGAPELQEKSAQASAQDTRQWLEEIKGRYDHTYPILTPRFTPSCTDELMTELGKIQREYHLPVQSHLSENFGEIAWVKELCPTSRFYGDAYDMFGLFGTKPAFNTNEADFASASGLNTTDNTAAHISSDGASVCPTIMAHCVHSTDEEIQMIKDQGVYIAHCPESNTDIASGIAPVRLYLDMGLHVGLGTDVAGGFSLSMFRAMADAIQVSKLRWRLMDQTQAPVTLEEAFYMATIGGGSFFGKVGSFEKGYEFDAMILDDSNIRHPQEISTRDRLERLVYLSDDRNLVGKYVQGRKVI</sequence>
<protein>
    <submittedName>
        <fullName evidence="6">Amidohydrolase family protein</fullName>
    </submittedName>
</protein>
<dbReference type="RefSeq" id="WP_173769646.1">
    <property type="nucleotide sequence ID" value="NZ_JAAIPU010000052.1"/>
</dbReference>
<dbReference type="EMBL" id="JAAITS010000017">
    <property type="protein sequence ID" value="NSG85301.1"/>
    <property type="molecule type" value="Genomic_DNA"/>
</dbReference>
<evidence type="ECO:0000256" key="1">
    <source>
        <dbReference type="ARBA" id="ARBA00001947"/>
    </source>
</evidence>
<dbReference type="InterPro" id="IPR006680">
    <property type="entry name" value="Amidohydro-rel"/>
</dbReference>
<dbReference type="Gene3D" id="2.30.40.10">
    <property type="entry name" value="Urease, subunit C, domain 1"/>
    <property type="match status" value="1"/>
</dbReference>
<organism evidence="6 7">
    <name type="scientific">Blautia faecis</name>
    <dbReference type="NCBI Taxonomy" id="871665"/>
    <lineage>
        <taxon>Bacteria</taxon>
        <taxon>Bacillati</taxon>
        <taxon>Bacillota</taxon>
        <taxon>Clostridia</taxon>
        <taxon>Lachnospirales</taxon>
        <taxon>Lachnospiraceae</taxon>
        <taxon>Blautia</taxon>
    </lineage>
</organism>
<dbReference type="PANTHER" id="PTHR11271:SF6">
    <property type="entry name" value="GUANINE DEAMINASE"/>
    <property type="match status" value="1"/>
</dbReference>
<dbReference type="Pfam" id="PF01979">
    <property type="entry name" value="Amidohydro_1"/>
    <property type="match status" value="1"/>
</dbReference>
<keyword evidence="7" id="KW-1185">Reference proteome</keyword>
<dbReference type="SUPFAM" id="SSF51338">
    <property type="entry name" value="Composite domain of metallo-dependent hydrolases"/>
    <property type="match status" value="2"/>
</dbReference>
<keyword evidence="2" id="KW-0479">Metal-binding</keyword>
<evidence type="ECO:0000256" key="4">
    <source>
        <dbReference type="ARBA" id="ARBA00022833"/>
    </source>
</evidence>
<gene>
    <name evidence="6" type="ORF">G5B17_07615</name>
</gene>
<dbReference type="SUPFAM" id="SSF51556">
    <property type="entry name" value="Metallo-dependent hydrolases"/>
    <property type="match status" value="1"/>
</dbReference>
<dbReference type="InterPro" id="IPR032466">
    <property type="entry name" value="Metal_Hydrolase"/>
</dbReference>
<keyword evidence="3" id="KW-0378">Hydrolase</keyword>
<dbReference type="Proteomes" id="UP001644719">
    <property type="component" value="Unassembled WGS sequence"/>
</dbReference>
<evidence type="ECO:0000256" key="3">
    <source>
        <dbReference type="ARBA" id="ARBA00022801"/>
    </source>
</evidence>